<keyword evidence="1" id="KW-0238">DNA-binding</keyword>
<dbReference type="InterPro" id="IPR013762">
    <property type="entry name" value="Integrase-like_cat_sf"/>
</dbReference>
<organism evidence="4">
    <name type="scientific">marine metagenome</name>
    <dbReference type="NCBI Taxonomy" id="408172"/>
    <lineage>
        <taxon>unclassified sequences</taxon>
        <taxon>metagenomes</taxon>
        <taxon>ecological metagenomes</taxon>
    </lineage>
</organism>
<gene>
    <name evidence="4" type="ORF">METZ01_LOCUS245488</name>
</gene>
<feature type="domain" description="Tyr recombinase" evidence="3">
    <location>
        <begin position="268"/>
        <end position="373"/>
    </location>
</feature>
<feature type="non-terminal residue" evidence="4">
    <location>
        <position position="1"/>
    </location>
</feature>
<dbReference type="GO" id="GO:0015074">
    <property type="term" value="P:DNA integration"/>
    <property type="evidence" value="ECO:0007669"/>
    <property type="project" value="InterPro"/>
</dbReference>
<protein>
    <recommendedName>
        <fullName evidence="3">Tyr recombinase domain-containing protein</fullName>
    </recommendedName>
</protein>
<evidence type="ECO:0000313" key="4">
    <source>
        <dbReference type="EMBL" id="SVB92634.1"/>
    </source>
</evidence>
<proteinExistence type="predicted"/>
<accession>A0A382HYZ5</accession>
<sequence length="373" mass="42864">VVEHIVHTDGVVGSNPAVRTIISLEKAAKPVLRTLSEQVSAKVKYPQIVSYYNLEAKVYKAKDGYHAIWYAEGNRIKRQFKRLKDAKEKALEALKLIHKGQGEAASLSSAELTRLISARKILREAGHTNLVVIAHEYLAAKEVSDGADLMEAAKFWTMNRKGIKRVTFEKAANDWFQTNQHRWAKTTKRLNEGLKKSLVECLQVNACDLNFEIVRLFFDEEVDDRSPKYRNHYRATLKSIIAHCVDRCWLNEKHGLDRLLKKQPDAPENIEIISPAKFHELLKAADTEILPVIALQGFTGMRRSEALRLKWEDVWGTDGFVVLSTSQTKTSRRRLMERCSALEEWLKPYRRLTGPIWPRSGDSFNHFMSRIRK</sequence>
<dbReference type="GO" id="GO:0003677">
    <property type="term" value="F:DNA binding"/>
    <property type="evidence" value="ECO:0007669"/>
    <property type="project" value="UniProtKB-KW"/>
</dbReference>
<evidence type="ECO:0000256" key="1">
    <source>
        <dbReference type="ARBA" id="ARBA00023125"/>
    </source>
</evidence>
<feature type="non-terminal residue" evidence="4">
    <location>
        <position position="373"/>
    </location>
</feature>
<dbReference type="Gene3D" id="1.10.443.10">
    <property type="entry name" value="Intergrase catalytic core"/>
    <property type="match status" value="1"/>
</dbReference>
<dbReference type="InterPro" id="IPR002104">
    <property type="entry name" value="Integrase_catalytic"/>
</dbReference>
<evidence type="ECO:0000256" key="2">
    <source>
        <dbReference type="ARBA" id="ARBA00023172"/>
    </source>
</evidence>
<dbReference type="InterPro" id="IPR011010">
    <property type="entry name" value="DNA_brk_join_enz"/>
</dbReference>
<keyword evidence="2" id="KW-0233">DNA recombination</keyword>
<dbReference type="GO" id="GO:0006310">
    <property type="term" value="P:DNA recombination"/>
    <property type="evidence" value="ECO:0007669"/>
    <property type="project" value="UniProtKB-KW"/>
</dbReference>
<name>A0A382HYZ5_9ZZZZ</name>
<dbReference type="EMBL" id="UINC01064194">
    <property type="protein sequence ID" value="SVB92634.1"/>
    <property type="molecule type" value="Genomic_DNA"/>
</dbReference>
<dbReference type="AlphaFoldDB" id="A0A382HYZ5"/>
<dbReference type="InterPro" id="IPR010998">
    <property type="entry name" value="Integrase_recombinase_N"/>
</dbReference>
<dbReference type="Gene3D" id="1.10.150.130">
    <property type="match status" value="1"/>
</dbReference>
<dbReference type="SUPFAM" id="SSF56349">
    <property type="entry name" value="DNA breaking-rejoining enzymes"/>
    <property type="match status" value="1"/>
</dbReference>
<evidence type="ECO:0000259" key="3">
    <source>
        <dbReference type="PROSITE" id="PS51898"/>
    </source>
</evidence>
<dbReference type="PROSITE" id="PS51898">
    <property type="entry name" value="TYR_RECOMBINASE"/>
    <property type="match status" value="1"/>
</dbReference>
<reference evidence="4" key="1">
    <citation type="submission" date="2018-05" db="EMBL/GenBank/DDBJ databases">
        <authorList>
            <person name="Lanie J.A."/>
            <person name="Ng W.-L."/>
            <person name="Kazmierczak K.M."/>
            <person name="Andrzejewski T.M."/>
            <person name="Davidsen T.M."/>
            <person name="Wayne K.J."/>
            <person name="Tettelin H."/>
            <person name="Glass J.I."/>
            <person name="Rusch D."/>
            <person name="Podicherti R."/>
            <person name="Tsui H.-C.T."/>
            <person name="Winkler M.E."/>
        </authorList>
    </citation>
    <scope>NUCLEOTIDE SEQUENCE</scope>
</reference>